<dbReference type="Proteomes" id="UP000297706">
    <property type="component" value="Unassembled WGS sequence"/>
</dbReference>
<dbReference type="Pfam" id="PF04717">
    <property type="entry name" value="Phage_base_V"/>
    <property type="match status" value="1"/>
</dbReference>
<accession>A0A4Y9VQX4</accession>
<name>A0A4Y9VQX4_9PROT</name>
<evidence type="ECO:0000313" key="4">
    <source>
        <dbReference type="Proteomes" id="UP000297706"/>
    </source>
</evidence>
<dbReference type="Pfam" id="PF18715">
    <property type="entry name" value="Phage_spike"/>
    <property type="match status" value="1"/>
</dbReference>
<organism evidence="3 4">
    <name type="scientific">Methylotenera oryzisoli</name>
    <dbReference type="NCBI Taxonomy" id="2080758"/>
    <lineage>
        <taxon>Bacteria</taxon>
        <taxon>Pseudomonadati</taxon>
        <taxon>Pseudomonadota</taxon>
        <taxon>Betaproteobacteria</taxon>
        <taxon>Nitrosomonadales</taxon>
        <taxon>Methylophilaceae</taxon>
        <taxon>Methylotenera</taxon>
    </lineage>
</organism>
<keyword evidence="4" id="KW-1185">Reference proteome</keyword>
<dbReference type="Gene3D" id="2.40.50.230">
    <property type="entry name" value="Gp5 N-terminal domain"/>
    <property type="match status" value="1"/>
</dbReference>
<feature type="domain" description="Gp5/Type VI secretion system Vgr protein OB-fold" evidence="1">
    <location>
        <begin position="16"/>
        <end position="82"/>
    </location>
</feature>
<evidence type="ECO:0000259" key="1">
    <source>
        <dbReference type="Pfam" id="PF04717"/>
    </source>
</evidence>
<dbReference type="InterPro" id="IPR044033">
    <property type="entry name" value="GpV-like_apex"/>
</dbReference>
<feature type="domain" description="Phage spike trimer" evidence="2">
    <location>
        <begin position="119"/>
        <end position="158"/>
    </location>
</feature>
<dbReference type="Pfam" id="PF18946">
    <property type="entry name" value="Apex"/>
    <property type="match status" value="1"/>
</dbReference>
<dbReference type="Gene3D" id="6.20.150.10">
    <property type="match status" value="1"/>
</dbReference>
<dbReference type="EMBL" id="PQVH01000008">
    <property type="protein sequence ID" value="TFW71517.1"/>
    <property type="molecule type" value="Genomic_DNA"/>
</dbReference>
<evidence type="ECO:0000259" key="2">
    <source>
        <dbReference type="Pfam" id="PF18715"/>
    </source>
</evidence>
<sequence length="198" mass="20796">MDLALLSRLIENLIRVGTIHEVDHDQKVCRVASGGLTTGWLRWFNLRAGTTKDWDPPTEGEQCIVLSPSGEVAAGVVLVGLYSNAFNAPSTNPEECVREYPDGAIISYNHATGALNATGIKTALVQAATSILIDCPQVTFTGKVNIQDLLTYENGMVGYAGENTGANITGDVTADGISLVHHLHPGVVAGGSNTGQPV</sequence>
<protein>
    <submittedName>
        <fullName evidence="3">Phage baseplate assembly protein V</fullName>
    </submittedName>
</protein>
<reference evidence="3 4" key="1">
    <citation type="submission" date="2018-02" db="EMBL/GenBank/DDBJ databases">
        <title>A novel lanthanide dependent methylotroph, Methylotenera sp. La3113.</title>
        <authorList>
            <person name="Lv H."/>
            <person name="Tani A."/>
        </authorList>
    </citation>
    <scope>NUCLEOTIDE SEQUENCE [LARGE SCALE GENOMIC DNA]</scope>
    <source>
        <strain evidence="3 4">La3113</strain>
    </source>
</reference>
<comment type="caution">
    <text evidence="3">The sequence shown here is derived from an EMBL/GenBank/DDBJ whole genome shotgun (WGS) entry which is preliminary data.</text>
</comment>
<dbReference type="RefSeq" id="WP_135277061.1">
    <property type="nucleotide sequence ID" value="NZ_PQVH01000008.1"/>
</dbReference>
<evidence type="ECO:0000313" key="3">
    <source>
        <dbReference type="EMBL" id="TFW71517.1"/>
    </source>
</evidence>
<dbReference type="AlphaFoldDB" id="A0A4Y9VQX4"/>
<dbReference type="InterPro" id="IPR013046">
    <property type="entry name" value="GpV/Gp45"/>
</dbReference>
<gene>
    <name evidence="3" type="ORF">C3Y98_05315</name>
</gene>
<dbReference type="OrthoDB" id="4931325at2"/>
<dbReference type="InterPro" id="IPR037026">
    <property type="entry name" value="Vgr_OB-fold_dom_sf"/>
</dbReference>
<dbReference type="InterPro" id="IPR040629">
    <property type="entry name" value="Phage_spike"/>
</dbReference>
<dbReference type="NCBIfam" id="TIGR01644">
    <property type="entry name" value="phage_P2_V"/>
    <property type="match status" value="1"/>
</dbReference>
<dbReference type="InterPro" id="IPR006531">
    <property type="entry name" value="Gp5/Vgr_OB"/>
</dbReference>
<proteinExistence type="predicted"/>